<dbReference type="EMBL" id="NBSK02000001">
    <property type="protein sequence ID" value="KAJ0228393.1"/>
    <property type="molecule type" value="Genomic_DNA"/>
</dbReference>
<name>A0A9R1WRI6_LACSA</name>
<evidence type="ECO:0000313" key="2">
    <source>
        <dbReference type="Proteomes" id="UP000235145"/>
    </source>
</evidence>
<sequence length="139" mass="15416">MSGGQWQRINGCMQYLALNCICFGIDISNDINFIGLVTLVCFQVQILDDSDVRYFLSFVTIMPPNTVQLFVANNVMESGTNRFPRENCYGNGSSGIGSKVFVHADLTVDVDESVNDEAKLMMLVDDGNIIPHGELVEHF</sequence>
<dbReference type="Proteomes" id="UP000235145">
    <property type="component" value="Unassembled WGS sequence"/>
</dbReference>
<protein>
    <submittedName>
        <fullName evidence="1">Uncharacterized protein</fullName>
    </submittedName>
</protein>
<reference evidence="1 2" key="1">
    <citation type="journal article" date="2017" name="Nat. Commun.">
        <title>Genome assembly with in vitro proximity ligation data and whole-genome triplication in lettuce.</title>
        <authorList>
            <person name="Reyes-Chin-Wo S."/>
            <person name="Wang Z."/>
            <person name="Yang X."/>
            <person name="Kozik A."/>
            <person name="Arikit S."/>
            <person name="Song C."/>
            <person name="Xia L."/>
            <person name="Froenicke L."/>
            <person name="Lavelle D.O."/>
            <person name="Truco M.J."/>
            <person name="Xia R."/>
            <person name="Zhu S."/>
            <person name="Xu C."/>
            <person name="Xu H."/>
            <person name="Xu X."/>
            <person name="Cox K."/>
            <person name="Korf I."/>
            <person name="Meyers B.C."/>
            <person name="Michelmore R.W."/>
        </authorList>
    </citation>
    <scope>NUCLEOTIDE SEQUENCE [LARGE SCALE GENOMIC DNA]</scope>
    <source>
        <strain evidence="2">cv. Salinas</strain>
        <tissue evidence="1">Seedlings</tissue>
    </source>
</reference>
<dbReference type="AlphaFoldDB" id="A0A9R1WRI6"/>
<accession>A0A9R1WRI6</accession>
<organism evidence="1 2">
    <name type="scientific">Lactuca sativa</name>
    <name type="common">Garden lettuce</name>
    <dbReference type="NCBI Taxonomy" id="4236"/>
    <lineage>
        <taxon>Eukaryota</taxon>
        <taxon>Viridiplantae</taxon>
        <taxon>Streptophyta</taxon>
        <taxon>Embryophyta</taxon>
        <taxon>Tracheophyta</taxon>
        <taxon>Spermatophyta</taxon>
        <taxon>Magnoliopsida</taxon>
        <taxon>eudicotyledons</taxon>
        <taxon>Gunneridae</taxon>
        <taxon>Pentapetalae</taxon>
        <taxon>asterids</taxon>
        <taxon>campanulids</taxon>
        <taxon>Asterales</taxon>
        <taxon>Asteraceae</taxon>
        <taxon>Cichorioideae</taxon>
        <taxon>Cichorieae</taxon>
        <taxon>Lactucinae</taxon>
        <taxon>Lactuca</taxon>
    </lineage>
</organism>
<keyword evidence="2" id="KW-1185">Reference proteome</keyword>
<comment type="caution">
    <text evidence="1">The sequence shown here is derived from an EMBL/GenBank/DDBJ whole genome shotgun (WGS) entry which is preliminary data.</text>
</comment>
<evidence type="ECO:0000313" key="1">
    <source>
        <dbReference type="EMBL" id="KAJ0228393.1"/>
    </source>
</evidence>
<proteinExistence type="predicted"/>
<gene>
    <name evidence="1" type="ORF">LSAT_V11C100040670</name>
</gene>